<dbReference type="GO" id="GO:0003677">
    <property type="term" value="F:DNA binding"/>
    <property type="evidence" value="ECO:0007669"/>
    <property type="project" value="UniProtKB-KW"/>
</dbReference>
<comment type="caution">
    <text evidence="5">The sequence shown here is derived from an EMBL/GenBank/DDBJ whole genome shotgun (WGS) entry which is preliminary data.</text>
</comment>
<protein>
    <submittedName>
        <fullName evidence="5">DNA-binding Lrp family transcriptional regulator</fullName>
    </submittedName>
</protein>
<keyword evidence="1" id="KW-0805">Transcription regulation</keyword>
<dbReference type="RefSeq" id="WP_307408981.1">
    <property type="nucleotide sequence ID" value="NZ_JAUSUR010000004.1"/>
</dbReference>
<evidence type="ECO:0000256" key="2">
    <source>
        <dbReference type="ARBA" id="ARBA00023163"/>
    </source>
</evidence>
<dbReference type="InterPro" id="IPR050661">
    <property type="entry name" value="BglG_antiterminators"/>
</dbReference>
<keyword evidence="2" id="KW-0804">Transcription</keyword>
<name>A0ABU0E4P7_9FIRM</name>
<evidence type="ECO:0000256" key="1">
    <source>
        <dbReference type="ARBA" id="ARBA00023015"/>
    </source>
</evidence>
<gene>
    <name evidence="5" type="ORF">J2S15_002627</name>
</gene>
<feature type="domain" description="M protein trans-acting positive regulator (MGA) HTH" evidence="4">
    <location>
        <begin position="6"/>
        <end position="49"/>
    </location>
</feature>
<dbReference type="Pfam" id="PF05043">
    <property type="entry name" value="Mga"/>
    <property type="match status" value="1"/>
</dbReference>
<evidence type="ECO:0000259" key="4">
    <source>
        <dbReference type="Pfam" id="PF08280"/>
    </source>
</evidence>
<proteinExistence type="predicted"/>
<dbReference type="PANTHER" id="PTHR30185:SF18">
    <property type="entry name" value="TRANSCRIPTIONAL REGULATOR MTLR"/>
    <property type="match status" value="1"/>
</dbReference>
<reference evidence="5 6" key="1">
    <citation type="submission" date="2023-07" db="EMBL/GenBank/DDBJ databases">
        <title>Genomic Encyclopedia of Type Strains, Phase IV (KMG-IV): sequencing the most valuable type-strain genomes for metagenomic binning, comparative biology and taxonomic classification.</title>
        <authorList>
            <person name="Goeker M."/>
        </authorList>
    </citation>
    <scope>NUCLEOTIDE SEQUENCE [LARGE SCALE GENOMIC DNA]</scope>
    <source>
        <strain evidence="5 6">DSM 16784</strain>
    </source>
</reference>
<evidence type="ECO:0000313" key="6">
    <source>
        <dbReference type="Proteomes" id="UP001230220"/>
    </source>
</evidence>
<dbReference type="EMBL" id="JAUSUR010000004">
    <property type="protein sequence ID" value="MDQ0361877.1"/>
    <property type="molecule type" value="Genomic_DNA"/>
</dbReference>
<dbReference type="InterPro" id="IPR013199">
    <property type="entry name" value="HTH_Mga_DNA-bd_dom"/>
</dbReference>
<sequence>MQHIFSKRDQRKIQIIEYLIDYQQTTLKELCEECNLPIKTVWSDIKELNNIITPVSIDADQNGIYLHLPPAYSIRYIYIQLLHHSNEFTVLEYVFFNSRRNLEEIAEYIGLSVATLRRIITNINDGLEYFQATIKTNPVSIDGNYRNIIDLISYLLSEKYIYEEEYLQSSQEVVLTELFNSSSIIKQHLQNYPDYKKMKLWIYVRIVYYKSHPYIAEKPMLDSYVYNLFDFKKNHLAYKEFERVFEIEFTPEIAMFLFEVFCNKEHILSFDELSVLMKSKDSYYQFVIRIFDLLDRLASIYDITLDNKNELVIDICNTLTLHGARPYIIYNKRKTFIRELTHHHLLFYQTTKKLVKQIFGETLSDDKINEIIYIIITHWGNLSIKLTNKFQSISMAILMDTDEENMEIVKEILLQRMIYKIDVFKPSSLSLSTIVKELPKIDLLITNIPGLDDLECKVICIQDYPTTRDLIHVLESEEHIIRSKMSA</sequence>
<dbReference type="Pfam" id="PF08280">
    <property type="entry name" value="HTH_Mga"/>
    <property type="match status" value="1"/>
</dbReference>
<evidence type="ECO:0000259" key="3">
    <source>
        <dbReference type="Pfam" id="PF05043"/>
    </source>
</evidence>
<dbReference type="InterPro" id="IPR036388">
    <property type="entry name" value="WH-like_DNA-bd_sf"/>
</dbReference>
<dbReference type="Proteomes" id="UP001230220">
    <property type="component" value="Unassembled WGS sequence"/>
</dbReference>
<keyword evidence="6" id="KW-1185">Reference proteome</keyword>
<keyword evidence="5" id="KW-0238">DNA-binding</keyword>
<dbReference type="InterPro" id="IPR007737">
    <property type="entry name" value="Mga_HTH"/>
</dbReference>
<dbReference type="Gene3D" id="1.10.10.10">
    <property type="entry name" value="Winged helix-like DNA-binding domain superfamily/Winged helix DNA-binding domain"/>
    <property type="match status" value="2"/>
</dbReference>
<accession>A0ABU0E4P7</accession>
<feature type="domain" description="Mga helix-turn-helix" evidence="3">
    <location>
        <begin position="73"/>
        <end position="149"/>
    </location>
</feature>
<evidence type="ECO:0000313" key="5">
    <source>
        <dbReference type="EMBL" id="MDQ0361877.1"/>
    </source>
</evidence>
<organism evidence="5 6">
    <name type="scientific">Breznakia pachnodae</name>
    <dbReference type="NCBI Taxonomy" id="265178"/>
    <lineage>
        <taxon>Bacteria</taxon>
        <taxon>Bacillati</taxon>
        <taxon>Bacillota</taxon>
        <taxon>Erysipelotrichia</taxon>
        <taxon>Erysipelotrichales</taxon>
        <taxon>Erysipelotrichaceae</taxon>
        <taxon>Breznakia</taxon>
    </lineage>
</organism>
<dbReference type="PANTHER" id="PTHR30185">
    <property type="entry name" value="CRYPTIC BETA-GLUCOSIDE BGL OPERON ANTITERMINATOR"/>
    <property type="match status" value="1"/>
</dbReference>